<feature type="domain" description="FAS1" evidence="1">
    <location>
        <begin position="206"/>
        <end position="349"/>
    </location>
</feature>
<dbReference type="Pfam" id="PF02469">
    <property type="entry name" value="Fasciclin"/>
    <property type="match status" value="3"/>
</dbReference>
<evidence type="ECO:0000313" key="2">
    <source>
        <dbReference type="EMBL" id="MUH36877.1"/>
    </source>
</evidence>
<dbReference type="PROSITE" id="PS50213">
    <property type="entry name" value="FAS1"/>
    <property type="match status" value="3"/>
</dbReference>
<dbReference type="Gene3D" id="2.30.180.10">
    <property type="entry name" value="FAS1 domain"/>
    <property type="match status" value="3"/>
</dbReference>
<dbReference type="AlphaFoldDB" id="A0A7X2ZV09"/>
<proteinExistence type="predicted"/>
<dbReference type="GO" id="GO:0005615">
    <property type="term" value="C:extracellular space"/>
    <property type="evidence" value="ECO:0007669"/>
    <property type="project" value="TreeGrafter"/>
</dbReference>
<dbReference type="OrthoDB" id="9800666at2"/>
<dbReference type="SMART" id="SM00554">
    <property type="entry name" value="FAS1"/>
    <property type="match status" value="3"/>
</dbReference>
<dbReference type="InterPro" id="IPR036378">
    <property type="entry name" value="FAS1_dom_sf"/>
</dbReference>
<dbReference type="EMBL" id="RCNR01000027">
    <property type="protein sequence ID" value="MUH36877.1"/>
    <property type="molecule type" value="Genomic_DNA"/>
</dbReference>
<accession>A0A7X2ZV09</accession>
<keyword evidence="3" id="KW-1185">Reference proteome</keyword>
<dbReference type="InterPro" id="IPR050904">
    <property type="entry name" value="Adhesion/Biosynth-related"/>
</dbReference>
<feature type="domain" description="FAS1" evidence="1">
    <location>
        <begin position="363"/>
        <end position="522"/>
    </location>
</feature>
<feature type="domain" description="FAS1" evidence="1">
    <location>
        <begin position="37"/>
        <end position="192"/>
    </location>
</feature>
<name>A0A7X2ZV09_9FLAO</name>
<sequence>MNKFRTISIVFSMLALIGFNSCDDDDVESPGAAIVGPGTVYTRISANGNLTTLETALNAATGDLPSTLEGAGPFTVFAPTDAAFTALAESLGFESNDDRSASEALLADIDPALLSQILTYHVVPGNLGAGSLSDGTSLTTVLGDELSVVVDGDGNVQLLDATKLSQTNPVSTVTQANNYADNGIVHFVDKVLLPAAAIGALSFDTRPTVLEWVSGTDELSSLASALDKAGLTDAVASLDTARILAPNNEAFTALFEALGDDYDDLDDFDNEVEISLLGEVLSYHILKPADGSIDLMAGAAETLLKDNTVDVTAVSGGFEFGDATAITASTITPNIDAKNGFVDIIDKVLIPQSALDFIALLGSDDLATTVGSTPQLSVLAEALAQTDLVETFEDMTNVQDTTATNFSYHMPATVFAPTDAAFADLFTALGPDYTSIASFDTDEEKELLKEILQYHVLKGKIVSADLEAGTVTTVSENDIEIISVVGTENFVIGDATNDVNANITAPDVFARNGVAHIIDKVLLPKSVIDFINSME</sequence>
<evidence type="ECO:0000313" key="3">
    <source>
        <dbReference type="Proteomes" id="UP000540519"/>
    </source>
</evidence>
<evidence type="ECO:0000259" key="1">
    <source>
        <dbReference type="PROSITE" id="PS50213"/>
    </source>
</evidence>
<comment type="caution">
    <text evidence="2">The sequence shown here is derived from an EMBL/GenBank/DDBJ whole genome shotgun (WGS) entry which is preliminary data.</text>
</comment>
<dbReference type="Proteomes" id="UP000540519">
    <property type="component" value="Unassembled WGS sequence"/>
</dbReference>
<reference evidence="2 3" key="1">
    <citation type="journal article" date="2019" name="Mar. Drugs">
        <title>Comparative Genomics and CAZyme Genome Repertoires of Marine Zobellia amurskyensis KMM 3526(T) and Zobellia laminariae KMM 3676(T).</title>
        <authorList>
            <person name="Chernysheva N."/>
            <person name="Bystritskaya E."/>
            <person name="Stenkova A."/>
            <person name="Golovkin I."/>
            <person name="Nedashkovskaya O."/>
            <person name="Isaeva M."/>
        </authorList>
    </citation>
    <scope>NUCLEOTIDE SEQUENCE [LARGE SCALE GENOMIC DNA]</scope>
    <source>
        <strain evidence="2 3">KMM 3526</strain>
    </source>
</reference>
<dbReference type="PANTHER" id="PTHR10900:SF77">
    <property type="entry name" value="FI19380P1"/>
    <property type="match status" value="1"/>
</dbReference>
<dbReference type="RefSeq" id="WP_155600305.1">
    <property type="nucleotide sequence ID" value="NZ_RCNR01000027.1"/>
</dbReference>
<gene>
    <name evidence="2" type="ORF">D9O36_13570</name>
</gene>
<organism evidence="2 3">
    <name type="scientific">Zobellia amurskyensis</name>
    <dbReference type="NCBI Taxonomy" id="248905"/>
    <lineage>
        <taxon>Bacteria</taxon>
        <taxon>Pseudomonadati</taxon>
        <taxon>Bacteroidota</taxon>
        <taxon>Flavobacteriia</taxon>
        <taxon>Flavobacteriales</taxon>
        <taxon>Flavobacteriaceae</taxon>
        <taxon>Zobellia</taxon>
    </lineage>
</organism>
<protein>
    <submittedName>
        <fullName evidence="2">Fasciclin domain-containing protein</fullName>
    </submittedName>
</protein>
<dbReference type="InterPro" id="IPR000782">
    <property type="entry name" value="FAS1_domain"/>
</dbReference>
<dbReference type="PANTHER" id="PTHR10900">
    <property type="entry name" value="PERIOSTIN-RELATED"/>
    <property type="match status" value="1"/>
</dbReference>
<dbReference type="SUPFAM" id="SSF82153">
    <property type="entry name" value="FAS1 domain"/>
    <property type="match status" value="3"/>
</dbReference>